<sequence>MIAIGQYLDISEVVCTATDYIVRQMDMSNIAQNIVFAVSSNYGSASARIVENAKGILTSDGWEAGVASWDNIPVSVISQVVGEDYFFVPTEWDRCMFIIKLIERRLEAGNDDPEDILLLKSVLNHKIHYCHMPPEKLQDLETYFDINGNPYIDPQVLHQSLWQAVYLQRMVVTSRDSSNLSNLISSPTPPTTDCPWFRVPIKDETLSGLPTELDRCLDESLSSTVSASRDNDDIEESCKATQGNVESEKVFTWTKIPPFRFSIAFANVSDLQSDKRVYGKTFWYAGSYWNLYLQKNHIPAKNTYQVGVYLHRANNATSNISAKNGLLNPDIFLHNVNYESTPKRYSQFNSSPSESDFDVYKFNSGLKGQEEKENIRDDTIASIKYTDQTHELIRSSSSFSRSRNSSSDERSLLTYEDHRNSIKVFFVIFTPSRRSKPTTTSFLSVPNDFCRSQSWGWKSNSMCVFNEDGTFPEGHDPHLKFMIVLGDV</sequence>
<reference evidence="1" key="1">
    <citation type="submission" date="2023-04" db="EMBL/GenBank/DDBJ databases">
        <title>Ambrosiozyma monospora NBRC 10751.</title>
        <authorList>
            <person name="Ichikawa N."/>
            <person name="Sato H."/>
            <person name="Tonouchi N."/>
        </authorList>
    </citation>
    <scope>NUCLEOTIDE SEQUENCE</scope>
    <source>
        <strain evidence="1">NBRC 10751</strain>
    </source>
</reference>
<accession>A0ACB5T2L5</accession>
<name>A0ACB5T2L5_AMBMO</name>
<proteinExistence type="predicted"/>
<gene>
    <name evidence="1" type="ORF">Amon02_000398700</name>
</gene>
<dbReference type="EMBL" id="BSXS01002624">
    <property type="protein sequence ID" value="GME79512.1"/>
    <property type="molecule type" value="Genomic_DNA"/>
</dbReference>
<organism evidence="1 2">
    <name type="scientific">Ambrosiozyma monospora</name>
    <name type="common">Yeast</name>
    <name type="synonym">Endomycopsis monosporus</name>
    <dbReference type="NCBI Taxonomy" id="43982"/>
    <lineage>
        <taxon>Eukaryota</taxon>
        <taxon>Fungi</taxon>
        <taxon>Dikarya</taxon>
        <taxon>Ascomycota</taxon>
        <taxon>Saccharomycotina</taxon>
        <taxon>Pichiomycetes</taxon>
        <taxon>Pichiales</taxon>
        <taxon>Pichiaceae</taxon>
        <taxon>Ambrosiozyma</taxon>
    </lineage>
</organism>
<evidence type="ECO:0000313" key="2">
    <source>
        <dbReference type="Proteomes" id="UP001165064"/>
    </source>
</evidence>
<dbReference type="Proteomes" id="UP001165064">
    <property type="component" value="Unassembled WGS sequence"/>
</dbReference>
<keyword evidence="2" id="KW-1185">Reference proteome</keyword>
<protein>
    <submittedName>
        <fullName evidence="1">Unnamed protein product</fullName>
    </submittedName>
</protein>
<comment type="caution">
    <text evidence="1">The sequence shown here is derived from an EMBL/GenBank/DDBJ whole genome shotgun (WGS) entry which is preliminary data.</text>
</comment>
<evidence type="ECO:0000313" key="1">
    <source>
        <dbReference type="EMBL" id="GME79512.1"/>
    </source>
</evidence>